<comment type="caution">
    <text evidence="2">The sequence shown here is derived from an EMBL/GenBank/DDBJ whole genome shotgun (WGS) entry which is preliminary data.</text>
</comment>
<evidence type="ECO:0000313" key="3">
    <source>
        <dbReference type="Proteomes" id="UP001050691"/>
    </source>
</evidence>
<name>A0AAV5ASS3_9AGAM</name>
<evidence type="ECO:0000256" key="1">
    <source>
        <dbReference type="SAM" id="MobiDB-lite"/>
    </source>
</evidence>
<dbReference type="PANTHER" id="PTHR38048">
    <property type="entry name" value="EXPRESSED PROTEIN"/>
    <property type="match status" value="1"/>
</dbReference>
<protein>
    <recommendedName>
        <fullName evidence="4">Hemerythrin-like domain-containing protein</fullName>
    </recommendedName>
</protein>
<evidence type="ECO:0000313" key="2">
    <source>
        <dbReference type="EMBL" id="GJJ16204.1"/>
    </source>
</evidence>
<dbReference type="EMBL" id="BPWL01000015">
    <property type="protein sequence ID" value="GJJ16204.1"/>
    <property type="molecule type" value="Genomic_DNA"/>
</dbReference>
<dbReference type="AlphaFoldDB" id="A0AAV5ASS3"/>
<gene>
    <name evidence="2" type="ORF">Clacol_010500</name>
</gene>
<keyword evidence="3" id="KW-1185">Reference proteome</keyword>
<sequence length="143" mass="16848">MATEVDKSTIDDQAVKPLTKEDERIYGSLGKRMEGFHEYFKYQCAHSSGKSSRHRRTKKMPSFAENEQHLESHKKIHDGLEELGKIIRKVYDDQSTYSPSELRACMDGFREPLMRHLDEEVNDLRAENMRKYWTKEEVRAIPI</sequence>
<dbReference type="PANTHER" id="PTHR38048:SF1">
    <property type="entry name" value="HEMERYTHRIN-LIKE DOMAIN-CONTAINING PROTEIN"/>
    <property type="match status" value="1"/>
</dbReference>
<dbReference type="Gene3D" id="1.20.120.520">
    <property type="entry name" value="nmb1532 protein domain like"/>
    <property type="match status" value="1"/>
</dbReference>
<evidence type="ECO:0008006" key="4">
    <source>
        <dbReference type="Google" id="ProtNLM"/>
    </source>
</evidence>
<accession>A0AAV5ASS3</accession>
<dbReference type="InterPro" id="IPR053206">
    <property type="entry name" value="Dimeric_xanthone_biosynth"/>
</dbReference>
<reference evidence="2" key="1">
    <citation type="submission" date="2021-10" db="EMBL/GenBank/DDBJ databases">
        <title>De novo Genome Assembly of Clathrus columnatus (Basidiomycota, Fungi) Using Illumina and Nanopore Sequence Data.</title>
        <authorList>
            <person name="Ogiso-Tanaka E."/>
            <person name="Itagaki H."/>
            <person name="Hosoya T."/>
            <person name="Hosaka K."/>
        </authorList>
    </citation>
    <scope>NUCLEOTIDE SEQUENCE</scope>
    <source>
        <strain evidence="2">MO-923</strain>
    </source>
</reference>
<dbReference type="Proteomes" id="UP001050691">
    <property type="component" value="Unassembled WGS sequence"/>
</dbReference>
<feature type="region of interest" description="Disordered" evidence="1">
    <location>
        <begin position="46"/>
        <end position="72"/>
    </location>
</feature>
<proteinExistence type="predicted"/>
<organism evidence="2 3">
    <name type="scientific">Clathrus columnatus</name>
    <dbReference type="NCBI Taxonomy" id="1419009"/>
    <lineage>
        <taxon>Eukaryota</taxon>
        <taxon>Fungi</taxon>
        <taxon>Dikarya</taxon>
        <taxon>Basidiomycota</taxon>
        <taxon>Agaricomycotina</taxon>
        <taxon>Agaricomycetes</taxon>
        <taxon>Phallomycetidae</taxon>
        <taxon>Phallales</taxon>
        <taxon>Clathraceae</taxon>
        <taxon>Clathrus</taxon>
    </lineage>
</organism>